<dbReference type="SUPFAM" id="SSF53901">
    <property type="entry name" value="Thiolase-like"/>
    <property type="match status" value="2"/>
</dbReference>
<dbReference type="GO" id="GO:0046872">
    <property type="term" value="F:metal ion binding"/>
    <property type="evidence" value="ECO:0007669"/>
    <property type="project" value="UniProtKB-KW"/>
</dbReference>
<keyword evidence="4 10" id="KW-0808">Transferase</keyword>
<keyword evidence="7" id="KW-0630">Potassium</keyword>
<protein>
    <recommendedName>
        <fullName evidence="3">acetyl-CoA C-acetyltransferase</fullName>
        <ecNumber evidence="3">2.3.1.9</ecNumber>
    </recommendedName>
</protein>
<evidence type="ECO:0000256" key="6">
    <source>
        <dbReference type="ARBA" id="ARBA00022946"/>
    </source>
</evidence>
<evidence type="ECO:0000256" key="10">
    <source>
        <dbReference type="RuleBase" id="RU003557"/>
    </source>
</evidence>
<dbReference type="InterPro" id="IPR002155">
    <property type="entry name" value="Thiolase"/>
</dbReference>
<comment type="caution">
    <text evidence="13">The sequence shown here is derived from an EMBL/GenBank/DDBJ whole genome shotgun (WGS) entry which is preliminary data.</text>
</comment>
<accession>A0A1Y5F629</accession>
<evidence type="ECO:0000259" key="11">
    <source>
        <dbReference type="Pfam" id="PF00108"/>
    </source>
</evidence>
<comment type="similarity">
    <text evidence="1 10">Belongs to the thiolase-like superfamily. Thiolase family.</text>
</comment>
<evidence type="ECO:0000256" key="4">
    <source>
        <dbReference type="ARBA" id="ARBA00022679"/>
    </source>
</evidence>
<feature type="domain" description="Thiolase C-terminal" evidence="12">
    <location>
        <begin position="269"/>
        <end position="386"/>
    </location>
</feature>
<proteinExistence type="inferred from homology"/>
<feature type="active site" description="Acyl-thioester intermediate" evidence="9">
    <location>
        <position position="87"/>
    </location>
</feature>
<feature type="domain" description="Thiolase N-terminal" evidence="11">
    <location>
        <begin position="3"/>
        <end position="260"/>
    </location>
</feature>
<dbReference type="Pfam" id="PF02803">
    <property type="entry name" value="Thiolase_C"/>
    <property type="match status" value="1"/>
</dbReference>
<dbReference type="InterPro" id="IPR016039">
    <property type="entry name" value="Thiolase-like"/>
</dbReference>
<evidence type="ECO:0000313" key="14">
    <source>
        <dbReference type="Proteomes" id="UP000196531"/>
    </source>
</evidence>
<dbReference type="PANTHER" id="PTHR18919">
    <property type="entry name" value="ACETYL-COA C-ACYLTRANSFERASE"/>
    <property type="match status" value="1"/>
</dbReference>
<evidence type="ECO:0000256" key="9">
    <source>
        <dbReference type="PIRSR" id="PIRSR000429-1"/>
    </source>
</evidence>
<evidence type="ECO:0000256" key="2">
    <source>
        <dbReference type="ARBA" id="ARBA00011881"/>
    </source>
</evidence>
<dbReference type="PANTHER" id="PTHR18919:SF156">
    <property type="entry name" value="ACETYL-COA ACETYLTRANSFERASE, MITOCHONDRIAL"/>
    <property type="match status" value="1"/>
</dbReference>
<feature type="active site" description="Proton acceptor" evidence="9">
    <location>
        <position position="343"/>
    </location>
</feature>
<dbReference type="PROSITE" id="PS00099">
    <property type="entry name" value="THIOLASE_3"/>
    <property type="match status" value="1"/>
</dbReference>
<dbReference type="AlphaFoldDB" id="A0A1Y5F629"/>
<organism evidence="13 14">
    <name type="scientific">Halobacteriovorax marinus</name>
    <dbReference type="NCBI Taxonomy" id="97084"/>
    <lineage>
        <taxon>Bacteria</taxon>
        <taxon>Pseudomonadati</taxon>
        <taxon>Bdellovibrionota</taxon>
        <taxon>Bacteriovoracia</taxon>
        <taxon>Bacteriovoracales</taxon>
        <taxon>Halobacteriovoraceae</taxon>
        <taxon>Halobacteriovorax</taxon>
    </lineage>
</organism>
<comment type="subunit">
    <text evidence="2">Homotetramer.</text>
</comment>
<dbReference type="Pfam" id="PF00108">
    <property type="entry name" value="Thiolase_N"/>
    <property type="match status" value="1"/>
</dbReference>
<dbReference type="Proteomes" id="UP000196531">
    <property type="component" value="Unassembled WGS sequence"/>
</dbReference>
<dbReference type="NCBIfam" id="TIGR01930">
    <property type="entry name" value="AcCoA-C-Actrans"/>
    <property type="match status" value="1"/>
</dbReference>
<evidence type="ECO:0000256" key="5">
    <source>
        <dbReference type="ARBA" id="ARBA00022723"/>
    </source>
</evidence>
<gene>
    <name evidence="13" type="ORF">A9Q84_08250</name>
</gene>
<keyword evidence="5" id="KW-0479">Metal-binding</keyword>
<evidence type="ECO:0000256" key="3">
    <source>
        <dbReference type="ARBA" id="ARBA00012705"/>
    </source>
</evidence>
<evidence type="ECO:0000313" key="13">
    <source>
        <dbReference type="EMBL" id="OUR96337.1"/>
    </source>
</evidence>
<dbReference type="PROSITE" id="PS00737">
    <property type="entry name" value="THIOLASE_2"/>
    <property type="match status" value="1"/>
</dbReference>
<dbReference type="InterPro" id="IPR020615">
    <property type="entry name" value="Thiolase_acyl_enz_int_AS"/>
</dbReference>
<evidence type="ECO:0000256" key="7">
    <source>
        <dbReference type="ARBA" id="ARBA00022958"/>
    </source>
</evidence>
<dbReference type="PIRSF" id="PIRSF000429">
    <property type="entry name" value="Ac-CoA_Ac_transf"/>
    <property type="match status" value="1"/>
</dbReference>
<sequence length="388" mass="41235">MSVYILSGARTPSGSFLGSLSSVSAPKLGAVAIKGAVSKASIDPSKVEEVFMGNVVQAGVGQAPARQAAIFSELSESVPCTTVNKVCGSGLKTIIMGAQSILCEDNQLVVAGGMENMSLAPHLIMNSRTGVSKFGAAEMKDAMQWDGLWDVYSDQPMGNCAEECVNKFNFTREQMDAFSIESFKRAQNSIKEGIFKDEIVPVVIKSRKGETIVEEDEGPLKAKFDKIPTLRPAFKKDGTITAANASTINDGAAAVVLAGEEYKDQANFKIVSWAGHAQNPTWFTTAPAEAMNKSLTKAGLKIEDIDLFEINEAFAVVTMAAMEEFKIDHSKVNVFGGGVSLGHPIGCSGTRIVVTLMNAMEKKNAKYGMAAICIGGGEALSLIIEKLK</sequence>
<keyword evidence="8 10" id="KW-0012">Acyltransferase</keyword>
<dbReference type="InterPro" id="IPR020617">
    <property type="entry name" value="Thiolase_C"/>
</dbReference>
<dbReference type="CDD" id="cd00751">
    <property type="entry name" value="thiolase"/>
    <property type="match status" value="1"/>
</dbReference>
<evidence type="ECO:0000256" key="1">
    <source>
        <dbReference type="ARBA" id="ARBA00010982"/>
    </source>
</evidence>
<dbReference type="EC" id="2.3.1.9" evidence="3"/>
<dbReference type="InterPro" id="IPR020616">
    <property type="entry name" value="Thiolase_N"/>
</dbReference>
<reference evidence="14" key="1">
    <citation type="journal article" date="2017" name="Proc. Natl. Acad. Sci. U.S.A.">
        <title>Simulation of Deepwater Horizon oil plume reveals substrate specialization within a complex community of hydrocarbon-degraders.</title>
        <authorList>
            <person name="Hu P."/>
            <person name="Dubinsky E.A."/>
            <person name="Probst A.J."/>
            <person name="Wang J."/>
            <person name="Sieber C.M.K."/>
            <person name="Tom L.M."/>
            <person name="Gardinali P."/>
            <person name="Banfield J.F."/>
            <person name="Atlas R.M."/>
            <person name="Andersen G.L."/>
        </authorList>
    </citation>
    <scope>NUCLEOTIDE SEQUENCE [LARGE SCALE GENOMIC DNA]</scope>
</reference>
<feature type="active site" description="Proton acceptor" evidence="9">
    <location>
        <position position="373"/>
    </location>
</feature>
<dbReference type="Gene3D" id="3.40.47.10">
    <property type="match status" value="2"/>
</dbReference>
<evidence type="ECO:0000259" key="12">
    <source>
        <dbReference type="Pfam" id="PF02803"/>
    </source>
</evidence>
<dbReference type="InterPro" id="IPR020613">
    <property type="entry name" value="Thiolase_CS"/>
</dbReference>
<keyword evidence="6" id="KW-0809">Transit peptide</keyword>
<dbReference type="InterPro" id="IPR020610">
    <property type="entry name" value="Thiolase_AS"/>
</dbReference>
<name>A0A1Y5F629_9BACT</name>
<dbReference type="EMBL" id="MAAO01000006">
    <property type="protein sequence ID" value="OUR96337.1"/>
    <property type="molecule type" value="Genomic_DNA"/>
</dbReference>
<dbReference type="FunFam" id="3.40.47.10:FF:000007">
    <property type="entry name" value="acetyl-CoA acetyltransferase, mitochondrial"/>
    <property type="match status" value="1"/>
</dbReference>
<dbReference type="GO" id="GO:0006635">
    <property type="term" value="P:fatty acid beta-oxidation"/>
    <property type="evidence" value="ECO:0007669"/>
    <property type="project" value="TreeGrafter"/>
</dbReference>
<dbReference type="PROSITE" id="PS00098">
    <property type="entry name" value="THIOLASE_1"/>
    <property type="match status" value="1"/>
</dbReference>
<dbReference type="GO" id="GO:0003985">
    <property type="term" value="F:acetyl-CoA C-acetyltransferase activity"/>
    <property type="evidence" value="ECO:0007669"/>
    <property type="project" value="UniProtKB-EC"/>
</dbReference>
<evidence type="ECO:0000256" key="8">
    <source>
        <dbReference type="ARBA" id="ARBA00023315"/>
    </source>
</evidence>